<dbReference type="EMBL" id="FUYB01000006">
    <property type="protein sequence ID" value="SKA77170.1"/>
    <property type="molecule type" value="Genomic_DNA"/>
</dbReference>
<comment type="subunit">
    <text evidence="2">Homodimer.</text>
</comment>
<evidence type="ECO:0000256" key="1">
    <source>
        <dbReference type="ARBA" id="ARBA00001935"/>
    </source>
</evidence>
<dbReference type="AlphaFoldDB" id="A0A1T4WIL8"/>
<gene>
    <name evidence="9" type="ORF">SAMN02745130_01749</name>
</gene>
<evidence type="ECO:0000313" key="9">
    <source>
        <dbReference type="EMBL" id="SKA77170.1"/>
    </source>
</evidence>
<dbReference type="PANTHER" id="PTHR10638">
    <property type="entry name" value="COPPER AMINE OXIDASE"/>
    <property type="match status" value="1"/>
</dbReference>
<protein>
    <recommendedName>
        <fullName evidence="5">Amine oxidase</fullName>
        <ecNumber evidence="5">1.4.3.-</ecNumber>
    </recommendedName>
</protein>
<feature type="active site" description="Schiff-base intermediate with substrate; via topaquinone" evidence="3">
    <location>
        <position position="165"/>
    </location>
</feature>
<keyword evidence="5" id="KW-0186">Copper</keyword>
<dbReference type="GO" id="GO:0005507">
    <property type="term" value="F:copper ion binding"/>
    <property type="evidence" value="ECO:0007669"/>
    <property type="project" value="InterPro"/>
</dbReference>
<evidence type="ECO:0000256" key="4">
    <source>
        <dbReference type="PIRSR" id="PIRSR600269-51"/>
    </source>
</evidence>
<dbReference type="InterPro" id="IPR036460">
    <property type="entry name" value="Cu_amine_oxidase_C_sf"/>
</dbReference>
<dbReference type="Pfam" id="PF01179">
    <property type="entry name" value="Cu_amine_oxid"/>
    <property type="match status" value="1"/>
</dbReference>
<name>A0A1T4WIL8_9GAMM</name>
<evidence type="ECO:0000256" key="2">
    <source>
        <dbReference type="ARBA" id="ARBA00011738"/>
    </source>
</evidence>
<evidence type="ECO:0000313" key="10">
    <source>
        <dbReference type="Proteomes" id="UP000190460"/>
    </source>
</evidence>
<dbReference type="GO" id="GO:0048038">
    <property type="term" value="F:quinone binding"/>
    <property type="evidence" value="ECO:0007669"/>
    <property type="project" value="InterPro"/>
</dbReference>
<dbReference type="InterPro" id="IPR015798">
    <property type="entry name" value="Cu_amine_oxidase_C"/>
</dbReference>
<evidence type="ECO:0000256" key="3">
    <source>
        <dbReference type="PIRSR" id="PIRSR600269-50"/>
    </source>
</evidence>
<evidence type="ECO:0000256" key="6">
    <source>
        <dbReference type="SAM" id="MobiDB-lite"/>
    </source>
</evidence>
<feature type="compositionally biased region" description="Pro residues" evidence="6">
    <location>
        <begin position="408"/>
        <end position="428"/>
    </location>
</feature>
<feature type="active site" description="Proton acceptor" evidence="3">
    <location>
        <position position="98"/>
    </location>
</feature>
<evidence type="ECO:0000259" key="8">
    <source>
        <dbReference type="Pfam" id="PF01179"/>
    </source>
</evidence>
<feature type="region of interest" description="Disordered" evidence="6">
    <location>
        <begin position="386"/>
        <end position="434"/>
    </location>
</feature>
<dbReference type="Gene3D" id="2.70.98.20">
    <property type="entry name" value="Copper amine oxidase, catalytic domain"/>
    <property type="match status" value="1"/>
</dbReference>
<dbReference type="STRING" id="92487.SAMN02745130_01749"/>
<reference evidence="9 10" key="1">
    <citation type="submission" date="2017-02" db="EMBL/GenBank/DDBJ databases">
        <authorList>
            <person name="Peterson S.W."/>
        </authorList>
    </citation>
    <scope>NUCLEOTIDE SEQUENCE [LARGE SCALE GENOMIC DNA]</scope>
    <source>
        <strain evidence="9 10">ATCC 49788</strain>
    </source>
</reference>
<accession>A0A1T4WIL8</accession>
<feature type="domain" description="Copper amine oxidase catalytic" evidence="8">
    <location>
        <begin position="147"/>
        <end position="388"/>
    </location>
</feature>
<dbReference type="RefSeq" id="WP_078922217.1">
    <property type="nucleotide sequence ID" value="NZ_FUYB01000006.1"/>
</dbReference>
<evidence type="ECO:0000256" key="5">
    <source>
        <dbReference type="RuleBase" id="RU000672"/>
    </source>
</evidence>
<feature type="modified residue" description="2',4',5'-topaquinone" evidence="4">
    <location>
        <position position="165"/>
    </location>
</feature>
<dbReference type="PANTHER" id="PTHR10638:SF86">
    <property type="entry name" value="COPPER AMINE OXIDASE 1-RELATED"/>
    <property type="match status" value="1"/>
</dbReference>
<dbReference type="GO" id="GO:0009308">
    <property type="term" value="P:amine metabolic process"/>
    <property type="evidence" value="ECO:0007669"/>
    <property type="project" value="UniProtKB-UniRule"/>
</dbReference>
<evidence type="ECO:0000256" key="7">
    <source>
        <dbReference type="SAM" id="SignalP"/>
    </source>
</evidence>
<keyword evidence="3 5" id="KW-0801">TPQ</keyword>
<dbReference type="InterPro" id="IPR000269">
    <property type="entry name" value="Cu_amine_oxidase"/>
</dbReference>
<dbReference type="OrthoDB" id="9772590at2"/>
<sequence>MKTKTPLNFLALLFVVTHLLYLTPSKAAEFCSDDYYINVTLANGARWDLCWEQRNREGIILHKVHYTPAAGQRRMVLSSASLAQIHVPYDDNGARYHDISDYGLGGSYMVGLRQTDCPAGKLLKLDNKPVICEQISQSDHGFRYQNEQVNIESLSLFSVSRVGAYHYIPLWRFYADGSIEPAVGATGALQRFNDASAEDRGWLIADNKVGLGHVHNFFWKLDFDLAGSSRNDLIEELNLQQQGEQLVLQVKELATETGRSVNPATARRWLIRDREQKNTEGQALAYEIRLPQSEQQDRGPDSETFTHEDIYFTTFRDCELYASHNPELAGCADSLSGFVNQETLQGADLVVWPSTTFYHMPRAEDAPFMDAHWSYISLTPRDWQARNPLSPSADLSGTDLAQPEPEPEPPITPPVLPPRPPITPPSPVPAQQGGTGSLDYGLLLLLVLASWGMRRRRNRLD</sequence>
<dbReference type="Proteomes" id="UP000190460">
    <property type="component" value="Unassembled WGS sequence"/>
</dbReference>
<feature type="signal peptide" evidence="7">
    <location>
        <begin position="1"/>
        <end position="27"/>
    </location>
</feature>
<keyword evidence="5" id="KW-0479">Metal-binding</keyword>
<comment type="PTM">
    <text evidence="4 5">Topaquinone (TPQ) is generated by copper-dependent autoxidation of a specific tyrosyl residue.</text>
</comment>
<organism evidence="9 10">
    <name type="scientific">Thiothrix eikelboomii</name>
    <dbReference type="NCBI Taxonomy" id="92487"/>
    <lineage>
        <taxon>Bacteria</taxon>
        <taxon>Pseudomonadati</taxon>
        <taxon>Pseudomonadota</taxon>
        <taxon>Gammaproteobacteria</taxon>
        <taxon>Thiotrichales</taxon>
        <taxon>Thiotrichaceae</taxon>
        <taxon>Thiothrix</taxon>
    </lineage>
</organism>
<dbReference type="GO" id="GO:0008131">
    <property type="term" value="F:primary methylamine oxidase activity"/>
    <property type="evidence" value="ECO:0007669"/>
    <property type="project" value="InterPro"/>
</dbReference>
<comment type="similarity">
    <text evidence="5">Belongs to the copper/topaquinone oxidase family.</text>
</comment>
<proteinExistence type="inferred from homology"/>
<comment type="cofactor">
    <cofactor evidence="5">
        <name>Cu cation</name>
        <dbReference type="ChEBI" id="CHEBI:23378"/>
    </cofactor>
    <text evidence="5">Contains 1 topaquinone per subunit.</text>
</comment>
<feature type="chain" id="PRO_5012097562" description="Amine oxidase" evidence="7">
    <location>
        <begin position="28"/>
        <end position="461"/>
    </location>
</feature>
<keyword evidence="7" id="KW-0732">Signal</keyword>
<dbReference type="EC" id="1.4.3.-" evidence="5"/>
<keyword evidence="10" id="KW-1185">Reference proteome</keyword>
<comment type="cofactor">
    <cofactor evidence="1">
        <name>Cu cation</name>
        <dbReference type="ChEBI" id="CHEBI:23378"/>
    </cofactor>
</comment>
<dbReference type="SUPFAM" id="SSF49998">
    <property type="entry name" value="Amine oxidase catalytic domain"/>
    <property type="match status" value="1"/>
</dbReference>
<keyword evidence="5" id="KW-0560">Oxidoreductase</keyword>